<evidence type="ECO:0000256" key="1">
    <source>
        <dbReference type="SAM" id="Phobius"/>
    </source>
</evidence>
<feature type="transmembrane region" description="Helical" evidence="1">
    <location>
        <begin position="183"/>
        <end position="200"/>
    </location>
</feature>
<evidence type="ECO:0000313" key="3">
    <source>
        <dbReference type="Proteomes" id="UP000622547"/>
    </source>
</evidence>
<feature type="transmembrane region" description="Helical" evidence="1">
    <location>
        <begin position="55"/>
        <end position="73"/>
    </location>
</feature>
<evidence type="ECO:0000313" key="2">
    <source>
        <dbReference type="EMBL" id="GII39711.1"/>
    </source>
</evidence>
<feature type="transmembrane region" description="Helical" evidence="1">
    <location>
        <begin position="348"/>
        <end position="367"/>
    </location>
</feature>
<gene>
    <name evidence="2" type="ORF">Pph01_47140</name>
</gene>
<feature type="transmembrane region" description="Helical" evidence="1">
    <location>
        <begin position="387"/>
        <end position="420"/>
    </location>
</feature>
<sequence>MRQMSGTSAPPVPAQAAAAPKATWTLSPYALPLHTLRIAASCALPLIIWFSAGRLVRWALLLLAATLSHGSWYQVRLVVVVFLFTLVVMTSLATTVGMLYVIRGALMETRARRTGDEAKEGLFGALNRTALVFSGIYMTWSFIDQDVRDFMNIDLFRKPDAFAVDAFAGQDSGVMAGLVNLDFKVSVAAAVVAYLLKTLFGRRHEAGQGRFSGIMATFGELAFVFYGLNAVWTLGGARSAWIGDRAVVAGGEKLWGDAQAAIPGWEWFWSDVWPHVISGLALPLAWLTVGILVYGAYAEDTQTTIRGTPLETAAARLQDTHSLTRRALSKLTAGWTERWIPLLNSLRLTVRGGAPLFGLFALCYVGLQIGGDYLGRAGQYLLASDEPYFYFVTDVPVFFVAELLVTTLTMCLIAATFDLAATRDRLRRPRVSGRT</sequence>
<comment type="caution">
    <text evidence="2">The sequence shown here is derived from an EMBL/GenBank/DDBJ whole genome shotgun (WGS) entry which is preliminary data.</text>
</comment>
<reference evidence="2 3" key="1">
    <citation type="submission" date="2021-01" db="EMBL/GenBank/DDBJ databases">
        <title>Whole genome shotgun sequence of Planotetraspora phitsanulokensis NBRC 104273.</title>
        <authorList>
            <person name="Komaki H."/>
            <person name="Tamura T."/>
        </authorList>
    </citation>
    <scope>NUCLEOTIDE SEQUENCE [LARGE SCALE GENOMIC DNA]</scope>
    <source>
        <strain evidence="2 3">NBRC 104273</strain>
    </source>
</reference>
<keyword evidence="1" id="KW-0812">Transmembrane</keyword>
<keyword evidence="1" id="KW-1133">Transmembrane helix</keyword>
<name>A0A8J3XH73_9ACTN</name>
<accession>A0A8J3XH73</accession>
<dbReference type="Proteomes" id="UP000622547">
    <property type="component" value="Unassembled WGS sequence"/>
</dbReference>
<proteinExistence type="predicted"/>
<feature type="transmembrane region" description="Helical" evidence="1">
    <location>
        <begin position="212"/>
        <end position="232"/>
    </location>
</feature>
<dbReference type="EMBL" id="BOOP01000021">
    <property type="protein sequence ID" value="GII39711.1"/>
    <property type="molecule type" value="Genomic_DNA"/>
</dbReference>
<keyword evidence="1" id="KW-0472">Membrane</keyword>
<protein>
    <submittedName>
        <fullName evidence="2">Uncharacterized protein</fullName>
    </submittedName>
</protein>
<feature type="transmembrane region" description="Helical" evidence="1">
    <location>
        <begin position="79"/>
        <end position="102"/>
    </location>
</feature>
<dbReference type="AlphaFoldDB" id="A0A8J3XH73"/>
<feature type="transmembrane region" description="Helical" evidence="1">
    <location>
        <begin position="122"/>
        <end position="143"/>
    </location>
</feature>
<organism evidence="2 3">
    <name type="scientific">Planotetraspora phitsanulokensis</name>
    <dbReference type="NCBI Taxonomy" id="575192"/>
    <lineage>
        <taxon>Bacteria</taxon>
        <taxon>Bacillati</taxon>
        <taxon>Actinomycetota</taxon>
        <taxon>Actinomycetes</taxon>
        <taxon>Streptosporangiales</taxon>
        <taxon>Streptosporangiaceae</taxon>
        <taxon>Planotetraspora</taxon>
    </lineage>
</organism>
<keyword evidence="3" id="KW-1185">Reference proteome</keyword>
<feature type="transmembrane region" description="Helical" evidence="1">
    <location>
        <begin position="272"/>
        <end position="297"/>
    </location>
</feature>